<keyword evidence="3" id="KW-0238">DNA-binding</keyword>
<comment type="similarity">
    <text evidence="1">Belongs to the LysR transcriptional regulatory family.</text>
</comment>
<dbReference type="InterPro" id="IPR000847">
    <property type="entry name" value="LysR_HTH_N"/>
</dbReference>
<dbReference type="EMBL" id="CP124535">
    <property type="protein sequence ID" value="WGV15011.1"/>
    <property type="molecule type" value="Genomic_DNA"/>
</dbReference>
<keyword evidence="4" id="KW-0804">Transcription</keyword>
<evidence type="ECO:0000313" key="7">
    <source>
        <dbReference type="Proteomes" id="UP001230978"/>
    </source>
</evidence>
<organism evidence="6 7">
    <name type="scientific">Fuscovulum ytuae</name>
    <dbReference type="NCBI Taxonomy" id="3042299"/>
    <lineage>
        <taxon>Bacteria</taxon>
        <taxon>Pseudomonadati</taxon>
        <taxon>Pseudomonadota</taxon>
        <taxon>Alphaproteobacteria</taxon>
        <taxon>Rhodobacterales</taxon>
        <taxon>Paracoccaceae</taxon>
        <taxon>Fuscovulum</taxon>
    </lineage>
</organism>
<keyword evidence="7" id="KW-1185">Reference proteome</keyword>
<dbReference type="InterPro" id="IPR036390">
    <property type="entry name" value="WH_DNA-bd_sf"/>
</dbReference>
<evidence type="ECO:0000256" key="2">
    <source>
        <dbReference type="ARBA" id="ARBA00023015"/>
    </source>
</evidence>
<dbReference type="Pfam" id="PF00126">
    <property type="entry name" value="HTH_1"/>
    <property type="match status" value="1"/>
</dbReference>
<dbReference type="InterPro" id="IPR050950">
    <property type="entry name" value="HTH-type_LysR_regulators"/>
</dbReference>
<dbReference type="Proteomes" id="UP001230978">
    <property type="component" value="Chromosome"/>
</dbReference>
<dbReference type="Gene3D" id="3.40.190.10">
    <property type="entry name" value="Periplasmic binding protein-like II"/>
    <property type="match status" value="2"/>
</dbReference>
<evidence type="ECO:0000256" key="3">
    <source>
        <dbReference type="ARBA" id="ARBA00023125"/>
    </source>
</evidence>
<feature type="domain" description="HTH lysR-type" evidence="5">
    <location>
        <begin position="7"/>
        <end position="64"/>
    </location>
</feature>
<evidence type="ECO:0000313" key="6">
    <source>
        <dbReference type="EMBL" id="WGV15011.1"/>
    </source>
</evidence>
<evidence type="ECO:0000256" key="4">
    <source>
        <dbReference type="ARBA" id="ARBA00023163"/>
    </source>
</evidence>
<dbReference type="RefSeq" id="WP_281464142.1">
    <property type="nucleotide sequence ID" value="NZ_CP124535.1"/>
</dbReference>
<dbReference type="PANTHER" id="PTHR30419">
    <property type="entry name" value="HTH-TYPE TRANSCRIPTIONAL REGULATOR YBHD"/>
    <property type="match status" value="1"/>
</dbReference>
<accession>A0ABY8Q320</accession>
<proteinExistence type="inferred from homology"/>
<dbReference type="InterPro" id="IPR036388">
    <property type="entry name" value="WH-like_DNA-bd_sf"/>
</dbReference>
<reference evidence="6 7" key="1">
    <citation type="submission" date="2023-04" db="EMBL/GenBank/DDBJ databases">
        <title>YMD61, complete Genome.</title>
        <authorList>
            <person name="Zhang J."/>
        </authorList>
    </citation>
    <scope>NUCLEOTIDE SEQUENCE [LARGE SCALE GENOMIC DNA]</scope>
    <source>
        <strain evidence="6 7">YMD61</strain>
    </source>
</reference>
<dbReference type="InterPro" id="IPR005119">
    <property type="entry name" value="LysR_subst-bd"/>
</dbReference>
<evidence type="ECO:0000259" key="5">
    <source>
        <dbReference type="PROSITE" id="PS50931"/>
    </source>
</evidence>
<dbReference type="SUPFAM" id="SSF46785">
    <property type="entry name" value="Winged helix' DNA-binding domain"/>
    <property type="match status" value="1"/>
</dbReference>
<dbReference type="SUPFAM" id="SSF53850">
    <property type="entry name" value="Periplasmic binding protein-like II"/>
    <property type="match status" value="1"/>
</dbReference>
<name>A0ABY8Q320_9RHOB</name>
<gene>
    <name evidence="6" type="ORF">QF092_12010</name>
</gene>
<evidence type="ECO:0000256" key="1">
    <source>
        <dbReference type="ARBA" id="ARBA00009437"/>
    </source>
</evidence>
<dbReference type="PANTHER" id="PTHR30419:SF8">
    <property type="entry name" value="NITROGEN ASSIMILATION TRANSCRIPTIONAL ACTIVATOR-RELATED"/>
    <property type="match status" value="1"/>
</dbReference>
<protein>
    <submittedName>
        <fullName evidence="6">LysR substrate-binding domain-containing protein</fullName>
    </submittedName>
</protein>
<dbReference type="Gene3D" id="1.10.10.10">
    <property type="entry name" value="Winged helix-like DNA-binding domain superfamily/Winged helix DNA-binding domain"/>
    <property type="match status" value="1"/>
</dbReference>
<keyword evidence="2" id="KW-0805">Transcription regulation</keyword>
<dbReference type="Pfam" id="PF03466">
    <property type="entry name" value="LysR_substrate"/>
    <property type="match status" value="1"/>
</dbReference>
<dbReference type="PROSITE" id="PS50931">
    <property type="entry name" value="HTH_LYSR"/>
    <property type="match status" value="1"/>
</dbReference>
<sequence>MNMHPGVKLRHIRLFLAVAEHGSLTAAGRAEGLSQPAVSKSLAEMEAMLGARLVQRQGRRVVLTAEGEVFRRHAREAVASLEAAAAALRPEHGAGRLSVGLLPTVSTRFFPNVVGEFLLDPPLPTLSIETGSHPVLLRKLRDRAIDLMIGRMPQPAEMPGLEFEFLYEEPIIAAVRAGHPGRGQRIARVLRDYPVILPTRDAIIRGTVDAYLASLNLADLVPAVETSTLALGRGLLYATDAIWFISQGVLEAEIEAGQVETLPLGASYLSGAVGMTVVTGHVLPPTLLRLMNLARRQAEHRKKI</sequence>